<feature type="domain" description="Cytochrome b561 bacterial/Ni-hydrogenase" evidence="7">
    <location>
        <begin position="7"/>
        <end position="175"/>
    </location>
</feature>
<dbReference type="InterPro" id="IPR051542">
    <property type="entry name" value="Hydrogenase_cytochrome"/>
</dbReference>
<protein>
    <submittedName>
        <fullName evidence="8">Cytochrome b</fullName>
    </submittedName>
</protein>
<evidence type="ECO:0000256" key="3">
    <source>
        <dbReference type="ARBA" id="ARBA00022692"/>
    </source>
</evidence>
<dbReference type="RefSeq" id="WP_101497067.1">
    <property type="nucleotide sequence ID" value="NZ_LNJZ01000008.1"/>
</dbReference>
<keyword evidence="5 6" id="KW-0472">Membrane</keyword>
<dbReference type="OrthoDB" id="196472at2"/>
<dbReference type="Gene3D" id="1.20.950.20">
    <property type="entry name" value="Transmembrane di-heme cytochromes, Chain C"/>
    <property type="match status" value="1"/>
</dbReference>
<name>A0A4R6TTN7_9GAMM</name>
<evidence type="ECO:0000256" key="1">
    <source>
        <dbReference type="ARBA" id="ARBA00004651"/>
    </source>
</evidence>
<keyword evidence="2" id="KW-1003">Cell membrane</keyword>
<feature type="transmembrane region" description="Helical" evidence="6">
    <location>
        <begin position="143"/>
        <end position="163"/>
    </location>
</feature>
<comment type="subcellular location">
    <subcellularLocation>
        <location evidence="1">Cell membrane</location>
        <topology evidence="1">Multi-pass membrane protein</topology>
    </subcellularLocation>
</comment>
<feature type="transmembrane region" description="Helical" evidence="6">
    <location>
        <begin position="51"/>
        <end position="72"/>
    </location>
</feature>
<sequence>MSKQIRVWDLPLRFFHWALVVSVVVALASGLKGNMGLHQQAGLAVVTLLSFRLAWLFLGSTYARIGALLGALPRIPDYLRGNWRKPGHNPLGVLSMGAMLLVLGWQSVSGLFTNDDSVFTGPLYRLIDKADSLMLTGLHRQTFWLLVGLIALHVATVLFYWLVKKNNLVKPMITGNTEQLNEEYKPATGGRWLAFVLSCLFAVGAFYVAQGSWVPKPPPPAPASALPF</sequence>
<evidence type="ECO:0000259" key="7">
    <source>
        <dbReference type="Pfam" id="PF01292"/>
    </source>
</evidence>
<evidence type="ECO:0000313" key="9">
    <source>
        <dbReference type="Proteomes" id="UP000294575"/>
    </source>
</evidence>
<evidence type="ECO:0000313" key="8">
    <source>
        <dbReference type="EMBL" id="TDQ37048.1"/>
    </source>
</evidence>
<dbReference type="GO" id="GO:0020037">
    <property type="term" value="F:heme binding"/>
    <property type="evidence" value="ECO:0007669"/>
    <property type="project" value="TreeGrafter"/>
</dbReference>
<dbReference type="AlphaFoldDB" id="A0A4R6TTN7"/>
<dbReference type="InterPro" id="IPR016174">
    <property type="entry name" value="Di-haem_cyt_TM"/>
</dbReference>
<accession>A0A4R6TTN7</accession>
<keyword evidence="3 6" id="KW-0812">Transmembrane</keyword>
<dbReference type="InterPro" id="IPR011577">
    <property type="entry name" value="Cyt_b561_bac/Ni-Hgenase"/>
</dbReference>
<dbReference type="GO" id="GO:0009055">
    <property type="term" value="F:electron transfer activity"/>
    <property type="evidence" value="ECO:0007669"/>
    <property type="project" value="InterPro"/>
</dbReference>
<dbReference type="PANTHER" id="PTHR30485">
    <property type="entry name" value="NI/FE-HYDROGENASE 1 B-TYPE CYTOCHROME SUBUNIT"/>
    <property type="match status" value="1"/>
</dbReference>
<evidence type="ECO:0000256" key="2">
    <source>
        <dbReference type="ARBA" id="ARBA00022475"/>
    </source>
</evidence>
<keyword evidence="4 6" id="KW-1133">Transmembrane helix</keyword>
<reference evidence="8 9" key="1">
    <citation type="submission" date="2019-03" db="EMBL/GenBank/DDBJ databases">
        <title>Genomic Encyclopedia of Type Strains, Phase IV (KMG-IV): sequencing the most valuable type-strain genomes for metagenomic binning, comparative biology and taxonomic classification.</title>
        <authorList>
            <person name="Goeker M."/>
        </authorList>
    </citation>
    <scope>NUCLEOTIDE SEQUENCE [LARGE SCALE GENOMIC DNA]</scope>
    <source>
        <strain evidence="8 9">DSM 28679</strain>
    </source>
</reference>
<comment type="caution">
    <text evidence="8">The sequence shown here is derived from an EMBL/GenBank/DDBJ whole genome shotgun (WGS) entry which is preliminary data.</text>
</comment>
<dbReference type="EMBL" id="SNYK01000009">
    <property type="protein sequence ID" value="TDQ37048.1"/>
    <property type="molecule type" value="Genomic_DNA"/>
</dbReference>
<dbReference type="GO" id="GO:0005886">
    <property type="term" value="C:plasma membrane"/>
    <property type="evidence" value="ECO:0007669"/>
    <property type="project" value="UniProtKB-SubCell"/>
</dbReference>
<feature type="transmembrane region" description="Helical" evidence="6">
    <location>
        <begin position="93"/>
        <end position="112"/>
    </location>
</feature>
<evidence type="ECO:0000256" key="6">
    <source>
        <dbReference type="SAM" id="Phobius"/>
    </source>
</evidence>
<organism evidence="8 9">
    <name type="scientific">Thiopseudomonas denitrificans</name>
    <dbReference type="NCBI Taxonomy" id="1501432"/>
    <lineage>
        <taxon>Bacteria</taxon>
        <taxon>Pseudomonadati</taxon>
        <taxon>Pseudomonadota</taxon>
        <taxon>Gammaproteobacteria</taxon>
        <taxon>Pseudomonadales</taxon>
        <taxon>Pseudomonadaceae</taxon>
        <taxon>Thiopseudomonas</taxon>
    </lineage>
</organism>
<feature type="transmembrane region" description="Helical" evidence="6">
    <location>
        <begin position="192"/>
        <end position="209"/>
    </location>
</feature>
<evidence type="ECO:0000256" key="4">
    <source>
        <dbReference type="ARBA" id="ARBA00022989"/>
    </source>
</evidence>
<gene>
    <name evidence="8" type="ORF">DFQ45_10947</name>
</gene>
<evidence type="ECO:0000256" key="5">
    <source>
        <dbReference type="ARBA" id="ARBA00023136"/>
    </source>
</evidence>
<feature type="transmembrane region" description="Helical" evidence="6">
    <location>
        <begin position="12"/>
        <end position="31"/>
    </location>
</feature>
<dbReference type="PANTHER" id="PTHR30485:SF2">
    <property type="entry name" value="BLL0597 PROTEIN"/>
    <property type="match status" value="1"/>
</dbReference>
<proteinExistence type="predicted"/>
<dbReference type="GO" id="GO:0022904">
    <property type="term" value="P:respiratory electron transport chain"/>
    <property type="evidence" value="ECO:0007669"/>
    <property type="project" value="InterPro"/>
</dbReference>
<dbReference type="SUPFAM" id="SSF81342">
    <property type="entry name" value="Transmembrane di-heme cytochromes"/>
    <property type="match status" value="1"/>
</dbReference>
<dbReference type="Proteomes" id="UP000294575">
    <property type="component" value="Unassembled WGS sequence"/>
</dbReference>
<dbReference type="Pfam" id="PF01292">
    <property type="entry name" value="Ni_hydr_CYTB"/>
    <property type="match status" value="1"/>
</dbReference>
<keyword evidence="9" id="KW-1185">Reference proteome</keyword>